<dbReference type="AlphaFoldDB" id="A0A5N6UN18"/>
<evidence type="ECO:0000313" key="2">
    <source>
        <dbReference type="EMBL" id="KAE8160029.1"/>
    </source>
</evidence>
<accession>A0A5N6UN18</accession>
<proteinExistence type="predicted"/>
<sequence length="198" mass="22879">MRKTSHTTVSESMRKVPNSGRLYHSRSGQLSKLRMPCYCAKAYSNSANKGWGRSPQQSNWTIIPQHPNLRDEHGPDRLWWSNPYYYLGNGKDFHLSPSKPFGNVSRGIFSRPTTPSSPDFRSFTRHYAQVRVIQPSVTRTRSLYDGCRSMLQRLDRSESLATIFICRGRHTLSPSRLSPWSRQQKNESMEWVEGNHCS</sequence>
<evidence type="ECO:0000313" key="3">
    <source>
        <dbReference type="Proteomes" id="UP000326950"/>
    </source>
</evidence>
<feature type="region of interest" description="Disordered" evidence="1">
    <location>
        <begin position="1"/>
        <end position="24"/>
    </location>
</feature>
<organism evidence="2 3">
    <name type="scientific">Aspergillus tamarii</name>
    <dbReference type="NCBI Taxonomy" id="41984"/>
    <lineage>
        <taxon>Eukaryota</taxon>
        <taxon>Fungi</taxon>
        <taxon>Dikarya</taxon>
        <taxon>Ascomycota</taxon>
        <taxon>Pezizomycotina</taxon>
        <taxon>Eurotiomycetes</taxon>
        <taxon>Eurotiomycetidae</taxon>
        <taxon>Eurotiales</taxon>
        <taxon>Aspergillaceae</taxon>
        <taxon>Aspergillus</taxon>
        <taxon>Aspergillus subgen. Circumdati</taxon>
    </lineage>
</organism>
<protein>
    <submittedName>
        <fullName evidence="2">Uncharacterized protein</fullName>
    </submittedName>
</protein>
<evidence type="ECO:0000256" key="1">
    <source>
        <dbReference type="SAM" id="MobiDB-lite"/>
    </source>
</evidence>
<gene>
    <name evidence="2" type="ORF">BDV40DRAFT_226394</name>
</gene>
<dbReference type="EMBL" id="ML738664">
    <property type="protein sequence ID" value="KAE8160029.1"/>
    <property type="molecule type" value="Genomic_DNA"/>
</dbReference>
<keyword evidence="3" id="KW-1185">Reference proteome</keyword>
<reference evidence="2 3" key="1">
    <citation type="submission" date="2019-04" db="EMBL/GenBank/DDBJ databases">
        <title>Friends and foes A comparative genomics study of 23 Aspergillus species from section Flavi.</title>
        <authorList>
            <consortium name="DOE Joint Genome Institute"/>
            <person name="Kjaerbolling I."/>
            <person name="Vesth T."/>
            <person name="Frisvad J.C."/>
            <person name="Nybo J.L."/>
            <person name="Theobald S."/>
            <person name="Kildgaard S."/>
            <person name="Isbrandt T."/>
            <person name="Kuo A."/>
            <person name="Sato A."/>
            <person name="Lyhne E.K."/>
            <person name="Kogle M.E."/>
            <person name="Wiebenga A."/>
            <person name="Kun R.S."/>
            <person name="Lubbers R.J."/>
            <person name="Makela M.R."/>
            <person name="Barry K."/>
            <person name="Chovatia M."/>
            <person name="Clum A."/>
            <person name="Daum C."/>
            <person name="Haridas S."/>
            <person name="He G."/>
            <person name="LaButti K."/>
            <person name="Lipzen A."/>
            <person name="Mondo S."/>
            <person name="Riley R."/>
            <person name="Salamov A."/>
            <person name="Simmons B.A."/>
            <person name="Magnuson J.K."/>
            <person name="Henrissat B."/>
            <person name="Mortensen U.H."/>
            <person name="Larsen T.O."/>
            <person name="Devries R.P."/>
            <person name="Grigoriev I.V."/>
            <person name="Machida M."/>
            <person name="Baker S.E."/>
            <person name="Andersen M.R."/>
        </authorList>
    </citation>
    <scope>NUCLEOTIDE SEQUENCE [LARGE SCALE GENOMIC DNA]</scope>
    <source>
        <strain evidence="2 3">CBS 117626</strain>
    </source>
</reference>
<name>A0A5N6UN18_ASPTM</name>
<dbReference type="Proteomes" id="UP000326950">
    <property type="component" value="Unassembled WGS sequence"/>
</dbReference>
<feature type="compositionally biased region" description="Polar residues" evidence="1">
    <location>
        <begin position="1"/>
        <end position="11"/>
    </location>
</feature>